<feature type="compositionally biased region" description="Basic residues" evidence="1">
    <location>
        <begin position="414"/>
        <end position="432"/>
    </location>
</feature>
<dbReference type="Pfam" id="PF06881">
    <property type="entry name" value="Elongin_A"/>
    <property type="match status" value="1"/>
</dbReference>
<evidence type="ECO:0000256" key="1">
    <source>
        <dbReference type="SAM" id="MobiDB-lite"/>
    </source>
</evidence>
<gene>
    <name evidence="2" type="ORF">PT974_09216</name>
</gene>
<evidence type="ECO:0000313" key="3">
    <source>
        <dbReference type="Proteomes" id="UP001338125"/>
    </source>
</evidence>
<feature type="compositionally biased region" description="Low complexity" evidence="1">
    <location>
        <begin position="317"/>
        <end position="327"/>
    </location>
</feature>
<feature type="compositionally biased region" description="Low complexity" evidence="1">
    <location>
        <begin position="398"/>
        <end position="411"/>
    </location>
</feature>
<name>A0ABR0SFP1_9HYPO</name>
<dbReference type="InterPro" id="IPR010684">
    <property type="entry name" value="RNA_pol_II_trans_fac_SIII_A"/>
</dbReference>
<protein>
    <recommendedName>
        <fullName evidence="4">Elongin-A</fullName>
    </recommendedName>
</protein>
<accession>A0ABR0SFP1</accession>
<feature type="compositionally biased region" description="Polar residues" evidence="1">
    <location>
        <begin position="274"/>
        <end position="306"/>
    </location>
</feature>
<evidence type="ECO:0008006" key="4">
    <source>
        <dbReference type="Google" id="ProtNLM"/>
    </source>
</evidence>
<dbReference type="Proteomes" id="UP001338125">
    <property type="component" value="Unassembled WGS sequence"/>
</dbReference>
<dbReference type="EMBL" id="JAVFKD010000014">
    <property type="protein sequence ID" value="KAK5990941.1"/>
    <property type="molecule type" value="Genomic_DNA"/>
</dbReference>
<evidence type="ECO:0000313" key="2">
    <source>
        <dbReference type="EMBL" id="KAK5990941.1"/>
    </source>
</evidence>
<reference evidence="2 3" key="1">
    <citation type="submission" date="2024-01" db="EMBL/GenBank/DDBJ databases">
        <title>Complete genome of Cladobotryum mycophilum ATHUM6906.</title>
        <authorList>
            <person name="Christinaki A.C."/>
            <person name="Myridakis A.I."/>
            <person name="Kouvelis V.N."/>
        </authorList>
    </citation>
    <scope>NUCLEOTIDE SEQUENCE [LARGE SCALE GENOMIC DNA]</scope>
    <source>
        <strain evidence="2 3">ATHUM6906</strain>
    </source>
</reference>
<organism evidence="2 3">
    <name type="scientific">Cladobotryum mycophilum</name>
    <dbReference type="NCBI Taxonomy" id="491253"/>
    <lineage>
        <taxon>Eukaryota</taxon>
        <taxon>Fungi</taxon>
        <taxon>Dikarya</taxon>
        <taxon>Ascomycota</taxon>
        <taxon>Pezizomycotina</taxon>
        <taxon>Sordariomycetes</taxon>
        <taxon>Hypocreomycetidae</taxon>
        <taxon>Hypocreales</taxon>
        <taxon>Hypocreaceae</taxon>
        <taxon>Cladobotryum</taxon>
    </lineage>
</organism>
<proteinExistence type="predicted"/>
<sequence>MSPKSLMELATMACIKHIKGLESIGDFLPYEKIRYILMKVDNAHQLRQIELNSPQIQGLTGEIWLKIIEREFPLEYKANLYKPQDPKRWYKVWEKYKKEHDNALQESERKLMNAFAGLKQDKEKNTSKIVGGKQVPGALRVAIAGPKRYWGGPTREPNTSVLLFGAGSRTKTNNGASVMRKVRREVKEIATIHGSLSRPTKSTNQPIGIKKAPESMISDYKRALQPVYRPLPKEPEEPEEPSAVEEHEQRATFISDSEEEEYDDALPVTKSDAKYSQPSAQNAKSVAGTTRQPAGSSFQRKFSQAKSPAKKPNMVTSTSSSAKPSSSGVKKMPGILSNNRRPPVNRPQEKSLVPTTPQKLTSKPVVHSNFSPPLPMARTTPPAGEGPPSPESAEQLEDQLAAAEEQEQQVAKPMPRKRKAVGIFMKPKRRAM</sequence>
<feature type="region of interest" description="Disordered" evidence="1">
    <location>
        <begin position="230"/>
        <end position="432"/>
    </location>
</feature>
<dbReference type="Gene3D" id="6.10.250.3180">
    <property type="match status" value="1"/>
</dbReference>
<keyword evidence="3" id="KW-1185">Reference proteome</keyword>
<comment type="caution">
    <text evidence="2">The sequence shown here is derived from an EMBL/GenBank/DDBJ whole genome shotgun (WGS) entry which is preliminary data.</text>
</comment>